<evidence type="ECO:0000313" key="1">
    <source>
        <dbReference type="EMBL" id="MEJ8566085.1"/>
    </source>
</evidence>
<name>A0AAW9RBI5_9GAMM</name>
<dbReference type="AlphaFoldDB" id="A0AAW9RBI5"/>
<dbReference type="EMBL" id="JAZHOG010000001">
    <property type="protein sequence ID" value="MEJ8566085.1"/>
    <property type="molecule type" value="Genomic_DNA"/>
</dbReference>
<protein>
    <submittedName>
        <fullName evidence="1">Cryptochrome/photolyase family protein</fullName>
    </submittedName>
</protein>
<dbReference type="SUPFAM" id="SSF48173">
    <property type="entry name" value="Cryptochrome/photolyase FAD-binding domain"/>
    <property type="match status" value="1"/>
</dbReference>
<sequence>MKIPRCSTLRLLLGDQLDRHHPWFESADDNVLYVLAELRQEATYVRHHIQKIAAFFAAMHCFAEALKSCGHRVVLLDLDETADFDDLPALLDHLLEVTGADRFEYQRPDEHRLLTQLEAYRGRIDQPSSCCRSHHFLLPFDAIRDSFPADRQLRMETFYRRMRKRHGILVDDDGTPTGGQWNYDKQNRKPLPEDVELPEPLCFDNDAGALTDRIRRHGIDTLGTMEGDRLDWPVCRTQSLELLEYFTEHLLAGFGRYQDALSSRGWALFHSRLSFALNAKILSPREVIERVLDAWRGDPDNVPLAAVEGFVRQILGWREYMRGIYWSRMPGYADCNELDHRNELPAFYWNGETRMACMRHAIGQSLEHAYAHHIQRLMVTGNFALLAGVDPDAVDTWYLGIYIDAVQWVELPNTRGMSQYADGGVVASKPYAASGNYINRMGDHCADCHYDAGTRSGDTACPFNCLYWHFMERHREWQKQNPRSGMIYRNWDRMDEQRRSAILDTAERYLKAIDEL</sequence>
<proteinExistence type="predicted"/>
<dbReference type="RefSeq" id="WP_354693409.1">
    <property type="nucleotide sequence ID" value="NZ_JAZHOG010000001.1"/>
</dbReference>
<dbReference type="Proteomes" id="UP001359886">
    <property type="component" value="Unassembled WGS sequence"/>
</dbReference>
<comment type="caution">
    <text evidence="1">The sequence shown here is derived from an EMBL/GenBank/DDBJ whole genome shotgun (WGS) entry which is preliminary data.</text>
</comment>
<organism evidence="1 2">
    <name type="scientific">Elongatibacter sediminis</name>
    <dbReference type="NCBI Taxonomy" id="3119006"/>
    <lineage>
        <taxon>Bacteria</taxon>
        <taxon>Pseudomonadati</taxon>
        <taxon>Pseudomonadota</taxon>
        <taxon>Gammaproteobacteria</taxon>
        <taxon>Chromatiales</taxon>
        <taxon>Wenzhouxiangellaceae</taxon>
        <taxon>Elongatibacter</taxon>
    </lineage>
</organism>
<dbReference type="InterPro" id="IPR007357">
    <property type="entry name" value="PhrB-like"/>
</dbReference>
<evidence type="ECO:0000313" key="2">
    <source>
        <dbReference type="Proteomes" id="UP001359886"/>
    </source>
</evidence>
<dbReference type="Gene3D" id="1.10.10.1710">
    <property type="entry name" value="Deoxyribodipyrimidine photolyase-related"/>
    <property type="match status" value="1"/>
</dbReference>
<dbReference type="Gene3D" id="3.40.50.620">
    <property type="entry name" value="HUPs"/>
    <property type="match status" value="1"/>
</dbReference>
<dbReference type="Pfam" id="PF04244">
    <property type="entry name" value="DPRP"/>
    <property type="match status" value="1"/>
</dbReference>
<dbReference type="Gene3D" id="1.10.579.10">
    <property type="entry name" value="DNA Cyclobutane Dipyrimidine Photolyase, subunit A, domain 3"/>
    <property type="match status" value="1"/>
</dbReference>
<gene>
    <name evidence="1" type="ORF">V3330_00500</name>
</gene>
<dbReference type="InterPro" id="IPR036134">
    <property type="entry name" value="Crypto/Photolyase_FAD-like_sf"/>
</dbReference>
<dbReference type="PANTHER" id="PTHR38657:SF1">
    <property type="entry name" value="SLR1343 PROTEIN"/>
    <property type="match status" value="1"/>
</dbReference>
<dbReference type="PANTHER" id="PTHR38657">
    <property type="entry name" value="SLR1343 PROTEIN"/>
    <property type="match status" value="1"/>
</dbReference>
<accession>A0AAW9RBI5</accession>
<dbReference type="InterPro" id="IPR014729">
    <property type="entry name" value="Rossmann-like_a/b/a_fold"/>
</dbReference>
<reference evidence="1 2" key="1">
    <citation type="submission" date="2024-02" db="EMBL/GenBank/DDBJ databases">
        <title>A novel Wenzhouxiangellaceae bacterium, isolated from coastal sediments.</title>
        <authorList>
            <person name="Du Z.-J."/>
            <person name="Ye Y.-Q."/>
            <person name="Zhang X.-Y."/>
        </authorList>
    </citation>
    <scope>NUCLEOTIDE SEQUENCE [LARGE SCALE GENOMIC DNA]</scope>
    <source>
        <strain evidence="1 2">CH-27</strain>
    </source>
</reference>
<keyword evidence="2" id="KW-1185">Reference proteome</keyword>
<dbReference type="InterPro" id="IPR052551">
    <property type="entry name" value="UV-DNA_repair_photolyase"/>
</dbReference>
<dbReference type="Gene3D" id="1.25.40.80">
    <property type="match status" value="1"/>
</dbReference>